<sequence>MQTKYENTVNELENLKRKEKCRVNIVFQTKSDINDIAVISILNSLRDEINQGLNGIDFVFASSGSIVLCVDILVDEMQTDEKMQLVLYSFINTIIETKIISVSSAGYVDVVLIYSEENTFFEMTEKETVTSSVVNLDFDIDARHFETDEQMKAALIDIVDNVYKKSNGSGTTGEIKATVMPFEFDFAEEIVSELKEYDKSTQENTDTRHDPDHFDTDIKYEKKDQGNADRCDYSEEQVSYGQVAKEHMKEQVIQVFISYTAYFNSYY</sequence>
<dbReference type="Proteomes" id="UP000683360">
    <property type="component" value="Unassembled WGS sequence"/>
</dbReference>
<proteinExistence type="predicted"/>
<evidence type="ECO:0000313" key="2">
    <source>
        <dbReference type="EMBL" id="CAG2213112.1"/>
    </source>
</evidence>
<keyword evidence="3" id="KW-1185">Reference proteome</keyword>
<reference evidence="2" key="1">
    <citation type="submission" date="2021-03" db="EMBL/GenBank/DDBJ databases">
        <authorList>
            <person name="Bekaert M."/>
        </authorList>
    </citation>
    <scope>NUCLEOTIDE SEQUENCE</scope>
</reference>
<feature type="region of interest" description="Disordered" evidence="1">
    <location>
        <begin position="197"/>
        <end position="230"/>
    </location>
</feature>
<comment type="caution">
    <text evidence="2">The sequence shown here is derived from an EMBL/GenBank/DDBJ whole genome shotgun (WGS) entry which is preliminary data.</text>
</comment>
<accession>A0A8S3S1M9</accession>
<evidence type="ECO:0000313" key="3">
    <source>
        <dbReference type="Proteomes" id="UP000683360"/>
    </source>
</evidence>
<organism evidence="2 3">
    <name type="scientific">Mytilus edulis</name>
    <name type="common">Blue mussel</name>
    <dbReference type="NCBI Taxonomy" id="6550"/>
    <lineage>
        <taxon>Eukaryota</taxon>
        <taxon>Metazoa</taxon>
        <taxon>Spiralia</taxon>
        <taxon>Lophotrochozoa</taxon>
        <taxon>Mollusca</taxon>
        <taxon>Bivalvia</taxon>
        <taxon>Autobranchia</taxon>
        <taxon>Pteriomorphia</taxon>
        <taxon>Mytilida</taxon>
        <taxon>Mytiloidea</taxon>
        <taxon>Mytilidae</taxon>
        <taxon>Mytilinae</taxon>
        <taxon>Mytilus</taxon>
    </lineage>
</organism>
<protein>
    <submittedName>
        <fullName evidence="2">Uncharacterized protein</fullName>
    </submittedName>
</protein>
<dbReference type="EMBL" id="CAJPWZ010001331">
    <property type="protein sequence ID" value="CAG2213112.1"/>
    <property type="molecule type" value="Genomic_DNA"/>
</dbReference>
<name>A0A8S3S1M9_MYTED</name>
<gene>
    <name evidence="2" type="ORF">MEDL_27040</name>
</gene>
<evidence type="ECO:0000256" key="1">
    <source>
        <dbReference type="SAM" id="MobiDB-lite"/>
    </source>
</evidence>
<dbReference type="AlphaFoldDB" id="A0A8S3S1M9"/>